<organism evidence="1 2">
    <name type="scientific">Chitinophaga qingshengii</name>
    <dbReference type="NCBI Taxonomy" id="1569794"/>
    <lineage>
        <taxon>Bacteria</taxon>
        <taxon>Pseudomonadati</taxon>
        <taxon>Bacteroidota</taxon>
        <taxon>Chitinophagia</taxon>
        <taxon>Chitinophagales</taxon>
        <taxon>Chitinophagaceae</taxon>
        <taxon>Chitinophaga</taxon>
    </lineage>
</organism>
<proteinExistence type="predicted"/>
<evidence type="ECO:0000313" key="2">
    <source>
        <dbReference type="Proteomes" id="UP000659124"/>
    </source>
</evidence>
<name>A0ABR7TME8_9BACT</name>
<evidence type="ECO:0000313" key="1">
    <source>
        <dbReference type="EMBL" id="MBC9931666.1"/>
    </source>
</evidence>
<keyword evidence="2" id="KW-1185">Reference proteome</keyword>
<dbReference type="Proteomes" id="UP000659124">
    <property type="component" value="Unassembled WGS sequence"/>
</dbReference>
<gene>
    <name evidence="1" type="ORF">ICL07_14865</name>
</gene>
<dbReference type="EMBL" id="JACVFC010000001">
    <property type="protein sequence ID" value="MBC9931666.1"/>
    <property type="molecule type" value="Genomic_DNA"/>
</dbReference>
<accession>A0ABR7TME8</accession>
<reference evidence="1 2" key="1">
    <citation type="submission" date="2020-09" db="EMBL/GenBank/DDBJ databases">
        <title>Genome sequences of type strains of Chitinophaga qingshengii and Chitinophaga varians.</title>
        <authorList>
            <person name="Kittiwongwattana C."/>
        </authorList>
    </citation>
    <scope>NUCLEOTIDE SEQUENCE [LARGE SCALE GENOMIC DNA]</scope>
    <source>
        <strain evidence="1 2">JCM 30026</strain>
    </source>
</reference>
<dbReference type="RefSeq" id="WP_188088677.1">
    <property type="nucleotide sequence ID" value="NZ_JACVFC010000001.1"/>
</dbReference>
<sequence>MKKIAHFLHIFWDFHLKFLENICLQKKMRNKTHLFHISLIKIKKNFLKKGAFPHFNGKSGGKMKEKMIFSALLPFKSATSKKLSKFVDFLPSKHFEKSSQCPQVRTIS</sequence>
<protein>
    <recommendedName>
        <fullName evidence="3">DUF4372 domain-containing protein</fullName>
    </recommendedName>
</protein>
<evidence type="ECO:0008006" key="3">
    <source>
        <dbReference type="Google" id="ProtNLM"/>
    </source>
</evidence>
<comment type="caution">
    <text evidence="1">The sequence shown here is derived from an EMBL/GenBank/DDBJ whole genome shotgun (WGS) entry which is preliminary data.</text>
</comment>